<dbReference type="PANTHER" id="PTHR47510">
    <property type="entry name" value="REVERSE TRANSCRIPTASE DOMAIN-CONTAINING PROTEIN"/>
    <property type="match status" value="1"/>
</dbReference>
<reference evidence="1" key="1">
    <citation type="submission" date="2022-03" db="EMBL/GenBank/DDBJ databases">
        <authorList>
            <person name="Tunstrom K."/>
        </authorList>
    </citation>
    <scope>NUCLEOTIDE SEQUENCE</scope>
</reference>
<dbReference type="PANTHER" id="PTHR47510:SF3">
    <property type="entry name" value="ENDO_EXONUCLEASE_PHOSPHATASE DOMAIN-CONTAINING PROTEIN"/>
    <property type="match status" value="1"/>
</dbReference>
<dbReference type="AlphaFoldDB" id="A0AAU9UHE8"/>
<dbReference type="EMBL" id="CAKOGL010000019">
    <property type="protein sequence ID" value="CAH2098204.1"/>
    <property type="molecule type" value="Genomic_DNA"/>
</dbReference>
<sequence length="211" mass="24485">MWRDFQLYCNEKAKQYLGVSKGAINNNKDTSWWNEEVREKLETKKTLFKLWQQTKDDSDHQAYKTAKKIAKQAVAQAKATARDDFYAKLETASNDKEIFRLAKRKHQSSRDTVTNKFIKSEQGKLLTSNKDIRDRWKEYYTELLNEVFPSKALQDIPATEGPIPCIRPEEITLAIKQMANNKAAGPDDIPAEFWKRMGDTGVLFLTKLFNK</sequence>
<gene>
    <name evidence="1" type="ORF">EEDITHA_LOCUS13346</name>
</gene>
<comment type="caution">
    <text evidence="1">The sequence shown here is derived from an EMBL/GenBank/DDBJ whole genome shotgun (WGS) entry which is preliminary data.</text>
</comment>
<organism evidence="1 2">
    <name type="scientific">Euphydryas editha</name>
    <name type="common">Edith's checkerspot</name>
    <dbReference type="NCBI Taxonomy" id="104508"/>
    <lineage>
        <taxon>Eukaryota</taxon>
        <taxon>Metazoa</taxon>
        <taxon>Ecdysozoa</taxon>
        <taxon>Arthropoda</taxon>
        <taxon>Hexapoda</taxon>
        <taxon>Insecta</taxon>
        <taxon>Pterygota</taxon>
        <taxon>Neoptera</taxon>
        <taxon>Endopterygota</taxon>
        <taxon>Lepidoptera</taxon>
        <taxon>Glossata</taxon>
        <taxon>Ditrysia</taxon>
        <taxon>Papilionoidea</taxon>
        <taxon>Nymphalidae</taxon>
        <taxon>Nymphalinae</taxon>
        <taxon>Euphydryas</taxon>
    </lineage>
</organism>
<proteinExistence type="predicted"/>
<keyword evidence="2" id="KW-1185">Reference proteome</keyword>
<evidence type="ECO:0000313" key="2">
    <source>
        <dbReference type="Proteomes" id="UP001153954"/>
    </source>
</evidence>
<accession>A0AAU9UHE8</accession>
<evidence type="ECO:0000313" key="1">
    <source>
        <dbReference type="EMBL" id="CAH2098204.1"/>
    </source>
</evidence>
<dbReference type="Proteomes" id="UP001153954">
    <property type="component" value="Unassembled WGS sequence"/>
</dbReference>
<protein>
    <submittedName>
        <fullName evidence="1">Uncharacterized protein</fullName>
    </submittedName>
</protein>
<name>A0AAU9UHE8_EUPED</name>